<organism evidence="2 3">
    <name type="scientific">Pseudolysinimonas kribbensis</name>
    <dbReference type="NCBI Taxonomy" id="433641"/>
    <lineage>
        <taxon>Bacteria</taxon>
        <taxon>Bacillati</taxon>
        <taxon>Actinomycetota</taxon>
        <taxon>Actinomycetes</taxon>
        <taxon>Micrococcales</taxon>
        <taxon>Microbacteriaceae</taxon>
        <taxon>Pseudolysinimonas</taxon>
    </lineage>
</organism>
<dbReference type="InterPro" id="IPR010310">
    <property type="entry name" value="T7SS_ESAT-6-like"/>
</dbReference>
<dbReference type="InterPro" id="IPR036689">
    <property type="entry name" value="ESAT-6-like_sf"/>
</dbReference>
<dbReference type="Gene3D" id="1.10.287.1060">
    <property type="entry name" value="ESAT-6-like"/>
    <property type="match status" value="1"/>
</dbReference>
<comment type="caution">
    <text evidence="2">The sequence shown here is derived from an EMBL/GenBank/DDBJ whole genome shotgun (WGS) entry which is preliminary data.</text>
</comment>
<gene>
    <name evidence="2" type="ORF">GCM10025881_27160</name>
</gene>
<dbReference type="Pfam" id="PF06013">
    <property type="entry name" value="WXG100"/>
    <property type="match status" value="1"/>
</dbReference>
<dbReference type="SUPFAM" id="SSF140453">
    <property type="entry name" value="EsxAB dimer-like"/>
    <property type="match status" value="1"/>
</dbReference>
<dbReference type="EMBL" id="BSVB01000001">
    <property type="protein sequence ID" value="GMA95892.1"/>
    <property type="molecule type" value="Genomic_DNA"/>
</dbReference>
<dbReference type="Proteomes" id="UP001157034">
    <property type="component" value="Unassembled WGS sequence"/>
</dbReference>
<keyword evidence="3" id="KW-1185">Reference proteome</keyword>
<sequence length="99" mass="10382">MIGMTRYQVDSEAVAAATARAQAAMGRIQGEVAGLNAQLVDLQSSWTGSAASAFQGVVADWRATQARVEESLGHINTALGRAAQLYADAEVQNTALFAR</sequence>
<protein>
    <recommendedName>
        <fullName evidence="1">ESAT-6-like protein</fullName>
    </recommendedName>
</protein>
<evidence type="ECO:0000313" key="2">
    <source>
        <dbReference type="EMBL" id="GMA95892.1"/>
    </source>
</evidence>
<dbReference type="NCBIfam" id="TIGR03930">
    <property type="entry name" value="WXG100_ESAT6"/>
    <property type="match status" value="1"/>
</dbReference>
<comment type="similarity">
    <text evidence="1">Belongs to the WXG100 family.</text>
</comment>
<evidence type="ECO:0000313" key="3">
    <source>
        <dbReference type="Proteomes" id="UP001157034"/>
    </source>
</evidence>
<reference evidence="3" key="1">
    <citation type="journal article" date="2019" name="Int. J. Syst. Evol. Microbiol.">
        <title>The Global Catalogue of Microorganisms (GCM) 10K type strain sequencing project: providing services to taxonomists for standard genome sequencing and annotation.</title>
        <authorList>
            <consortium name="The Broad Institute Genomics Platform"/>
            <consortium name="The Broad Institute Genome Sequencing Center for Infectious Disease"/>
            <person name="Wu L."/>
            <person name="Ma J."/>
        </authorList>
    </citation>
    <scope>NUCLEOTIDE SEQUENCE [LARGE SCALE GENOMIC DNA]</scope>
    <source>
        <strain evidence="3">NBRC 108894</strain>
    </source>
</reference>
<proteinExistence type="inferred from homology"/>
<name>A0ABQ6K5J7_9MICO</name>
<accession>A0ABQ6K5J7</accession>
<evidence type="ECO:0000256" key="1">
    <source>
        <dbReference type="RuleBase" id="RU362001"/>
    </source>
</evidence>